<sequence>MNTERAIAPTAPDRRTDGDDASEWPWIRVLLTGPFRGSVVASVRRPIVRVLGGAA</sequence>
<gene>
    <name evidence="1" type="ORF">Arub01_45350</name>
</gene>
<dbReference type="Proteomes" id="UP001165124">
    <property type="component" value="Unassembled WGS sequence"/>
</dbReference>
<organism evidence="1 2">
    <name type="scientific">Actinomadura rubrobrunea</name>
    <dbReference type="NCBI Taxonomy" id="115335"/>
    <lineage>
        <taxon>Bacteria</taxon>
        <taxon>Bacillati</taxon>
        <taxon>Actinomycetota</taxon>
        <taxon>Actinomycetes</taxon>
        <taxon>Streptosporangiales</taxon>
        <taxon>Thermomonosporaceae</taxon>
        <taxon>Actinomadura</taxon>
    </lineage>
</organism>
<dbReference type="AlphaFoldDB" id="A0A9W6Q0H5"/>
<comment type="caution">
    <text evidence="1">The sequence shown here is derived from an EMBL/GenBank/DDBJ whole genome shotgun (WGS) entry which is preliminary data.</text>
</comment>
<dbReference type="EMBL" id="BSRZ01000013">
    <property type="protein sequence ID" value="GLW66291.1"/>
    <property type="molecule type" value="Genomic_DNA"/>
</dbReference>
<evidence type="ECO:0000313" key="2">
    <source>
        <dbReference type="Proteomes" id="UP001165124"/>
    </source>
</evidence>
<evidence type="ECO:0000313" key="1">
    <source>
        <dbReference type="EMBL" id="GLW66291.1"/>
    </source>
</evidence>
<name>A0A9W6Q0H5_9ACTN</name>
<protein>
    <submittedName>
        <fullName evidence="1">Uncharacterized protein</fullName>
    </submittedName>
</protein>
<proteinExistence type="predicted"/>
<reference evidence="1" key="1">
    <citation type="submission" date="2023-02" db="EMBL/GenBank/DDBJ databases">
        <title>Actinomadura rubrobrunea NBRC 14622.</title>
        <authorList>
            <person name="Ichikawa N."/>
            <person name="Sato H."/>
            <person name="Tonouchi N."/>
        </authorList>
    </citation>
    <scope>NUCLEOTIDE SEQUENCE</scope>
    <source>
        <strain evidence="1">NBRC 14622</strain>
    </source>
</reference>
<accession>A0A9W6Q0H5</accession>
<keyword evidence="2" id="KW-1185">Reference proteome</keyword>